<dbReference type="FunFam" id="2.60.40.10:FF:001477">
    <property type="entry name" value="Titin b"/>
    <property type="match status" value="1"/>
</dbReference>
<dbReference type="SUPFAM" id="SSF48726">
    <property type="entry name" value="Immunoglobulin"/>
    <property type="match status" value="9"/>
</dbReference>
<dbReference type="Proteomes" id="UP000297703">
    <property type="component" value="Unassembled WGS sequence"/>
</dbReference>
<dbReference type="CDD" id="cd00096">
    <property type="entry name" value="Ig"/>
    <property type="match status" value="2"/>
</dbReference>
<dbReference type="InterPro" id="IPR036179">
    <property type="entry name" value="Ig-like_dom_sf"/>
</dbReference>
<keyword evidence="2" id="KW-0963">Cytoplasm</keyword>
<feature type="compositionally biased region" description="Basic and acidic residues" evidence="5">
    <location>
        <begin position="1443"/>
        <end position="1453"/>
    </location>
</feature>
<dbReference type="FunFam" id="2.60.40.10:FF:001579">
    <property type="entry name" value="Titin a"/>
    <property type="match status" value="1"/>
</dbReference>
<sequence>MLNYDEEVDETREVTTVKASHSSTKELYDKYMIAEELGRGHFGIVHRCVETVSKKTFLSKFVKVKGADQVLVKKEISILNIARHRNILYLHESFESLEELVMIFEFISGVDIFERISTTSFELSEREIVNYVHQVCEALEFLHSHNIGHFDIRPENIIYFTRRSSIIKIIEFGQARQLKPGDNFRLQFTSPEYYGPEVHQHDVVSTATDMWSLGALVYILLSGINPFIAETNQQTIENIISAEYNFDDEAFKDISIEAMDFIDRLLVKERKGRMTAAEALSHPWLKQRTEKISTKVIKTLRHRRYYQTLVKKEWNMVVSVARISCGGAIRSQKGVTVAKVKVASIDIGPISGQIMHAVVEEGGHAKYTCKIENYDQSTQVTWYFGIRQLENNGKYEISYQEGVATMYVKDITKSDDGTYRCKVVNDYGEDSSYAELFVKGVREVSEYYRYRTVKKVKRRVDTMRLLERPPEFTLPLYNHTAYVGEHVRFGVTITVHPEPRVTWFKSGQKIKPGDDDRKYAFESDKGLYQLTIHNLTEDDDAEYSVLARNKYGEDSCKAKLTVIPHPPPADTTLRPMFKRLLANAECQEGQSVCFEIRISGVPKPTLKWEKDGQPLSCGPNIEVVYQGLDYYALHIRDTLPEDSGYYRVTATNSAGSSSCQAYLKVERLTYVKHEYKTEEEREKHVQKQIDKTLRMAEILSGTETVPLTQAAQEALREAAILYKPAVSTKTVKGVYEIQKEEIKEERRLRMPYEIPEPRRHVRTALEEDQTIKQFVPMSDMKWYKKLRDQYEMPGKLDRIVQKRPKRIRLSRWEQFYVMPLPRISDQYKPKWRIPKLSQDDLETVRPARRRTPSPDYELYYRPRRRSLSDLSDEELLLPTHDYLAMKRIEEERLRLEEELELGFSASPPSRSPPRFELSALRYSSAGEQVSTEEARKRELRYSTYHIPSKAETGASYAELRQRHDRAVYRPPKQRQRIMDEREDEELLRPVITTQRLSEYKSELERMAQEEESRVRRRQREITEITSEEEEEIKMVEHVHREFSPPSRLLRRRRSLSPTYIELMRPVSELIRPRSRPAEETERRSPTPERTRPRSPSPVTSERSLSRFERMARFDIFSRYDSMKAALKTQKTMERKYEVLTQQPFTLDHTPRITLRMRSHRVPCNHNTRFILNVQSKPTAEVKWYHNGIEIQESSKIHFTNTSGVLTLEILDCHIDDSGTYRVVCTNYKGECSDYATLDVTGGDYTTYSSQRRDEEVPRSIFPDLTKTEAYAVSSFKKTSAIEASSSVREVKSEMTETRESLSSYERYASAEKKITAAEEKSLEERASLKKFKTTLPATILTKPRSITVSEGETARFSCDIDGEPTPTVTWLRAGQAIVSSRRFQVTRTQYKSTFEISSVQTSDEGSYILVVENSEGRQEAHFTLTVQRARVPEKAVTSPPKVKSPEPRVKSPEPVKSPKRVKSPEPPTAHAKAKSAAEGRTTPAEKVQLPTAAPPKITQQLKVEACGDKVRFSCAAESSILSVREVSWYKDGNKLKEDSHFMFHYSADGTYELKIHNLTESDQGEYTCEITGEGVVSKTNFQFVGQVFKSIHSQVSSMTEKSKSVEKEAEALKISTQKKSAVTTQEKEVVQEEIVKKSAVSEEAKRSHAEIKASSTKMTVSDGQKVTVKANIDGASEVKWVLNGMELPNSEDYRYGVSGSDHTLTIKKASHKVEGILTCEGKTDQGIVRCQFDMTFSTERSNAPAFITQPKSQNIDEGQDVLLTCEISGDPSPEIEWFKNNQPIAMSSKINVNRSNTIYSLNILNATVSDSGKYTVKAKNYHGQCSATASLTVLPLIEEPPKEVVLRTSGDSSMQESFSSKSFQMSASKQEASFSSSGMTEMKFASMSAQSMASSMKESFVEMSSSSIMEKSSLTQLGSSTSRMITSGLRGVPPKIEALPSDISIDEGKVLTVSCAFSGEPAPEVTWYCKGEKITSQEQQGRFHIETSEDLTTLIIMDVQKNDGGLYTLNLGNEFGTDSATVNIKIRSI</sequence>
<feature type="domain" description="Ig-like" evidence="7">
    <location>
        <begin position="575"/>
        <end position="664"/>
    </location>
</feature>
<evidence type="ECO:0000259" key="7">
    <source>
        <dbReference type="PROSITE" id="PS50835"/>
    </source>
</evidence>
<dbReference type="InterPro" id="IPR011009">
    <property type="entry name" value="Kinase-like_dom_sf"/>
</dbReference>
<evidence type="ECO:0000256" key="4">
    <source>
        <dbReference type="SAM" id="Coils"/>
    </source>
</evidence>
<dbReference type="STRING" id="55544.A0A4D9F5C6"/>
<proteinExistence type="predicted"/>
<dbReference type="FunFam" id="2.60.40.10:FF:000672">
    <property type="entry name" value="Titin a"/>
    <property type="match status" value="1"/>
</dbReference>
<name>A0A4D9F5C6_9SAUR</name>
<keyword evidence="3" id="KW-0393">Immunoglobulin domain</keyword>
<dbReference type="GO" id="GO:0005524">
    <property type="term" value="F:ATP binding"/>
    <property type="evidence" value="ECO:0007669"/>
    <property type="project" value="InterPro"/>
</dbReference>
<dbReference type="Pfam" id="PF00069">
    <property type="entry name" value="Pkinase"/>
    <property type="match status" value="1"/>
</dbReference>
<evidence type="ECO:0000256" key="1">
    <source>
        <dbReference type="ARBA" id="ARBA00004496"/>
    </source>
</evidence>
<dbReference type="Gene3D" id="1.10.510.10">
    <property type="entry name" value="Transferase(Phosphotransferase) domain 1"/>
    <property type="match status" value="1"/>
</dbReference>
<dbReference type="EMBL" id="QXTE01000009">
    <property type="protein sequence ID" value="TFK14608.1"/>
    <property type="molecule type" value="Genomic_DNA"/>
</dbReference>
<dbReference type="OrthoDB" id="5969272at2759"/>
<feature type="domain" description="Ig-like" evidence="7">
    <location>
        <begin position="1934"/>
        <end position="2023"/>
    </location>
</feature>
<dbReference type="FunFam" id="1.10.510.10:FF:000329">
    <property type="entry name" value="Titin a"/>
    <property type="match status" value="1"/>
</dbReference>
<evidence type="ECO:0000256" key="3">
    <source>
        <dbReference type="ARBA" id="ARBA00023319"/>
    </source>
</evidence>
<dbReference type="SMART" id="SM00408">
    <property type="entry name" value="IGc2"/>
    <property type="match status" value="9"/>
</dbReference>
<reference evidence="8 9" key="1">
    <citation type="submission" date="2019-04" db="EMBL/GenBank/DDBJ databases">
        <title>Draft genome of the big-headed turtle Platysternon megacephalum.</title>
        <authorList>
            <person name="Gong S."/>
        </authorList>
    </citation>
    <scope>NUCLEOTIDE SEQUENCE [LARGE SCALE GENOMIC DNA]</scope>
    <source>
        <strain evidence="8">DO16091913</strain>
        <tissue evidence="8">Muscle</tissue>
    </source>
</reference>
<dbReference type="FunFam" id="3.30.200.20:FF:000286">
    <property type="entry name" value="Titin a"/>
    <property type="match status" value="1"/>
</dbReference>
<dbReference type="Pfam" id="PF07679">
    <property type="entry name" value="I-set"/>
    <property type="match status" value="9"/>
</dbReference>
<keyword evidence="8" id="KW-0418">Kinase</keyword>
<keyword evidence="8" id="KW-0808">Transferase</keyword>
<feature type="region of interest" description="Disordered" evidence="5">
    <location>
        <begin position="1071"/>
        <end position="1104"/>
    </location>
</feature>
<dbReference type="InterPro" id="IPR003598">
    <property type="entry name" value="Ig_sub2"/>
</dbReference>
<dbReference type="CDD" id="cd14104">
    <property type="entry name" value="STKc_Titin"/>
    <property type="match status" value="1"/>
</dbReference>
<dbReference type="CDD" id="cd20927">
    <property type="entry name" value="IgI_Titin_M1-like"/>
    <property type="match status" value="1"/>
</dbReference>
<feature type="domain" description="Ig-like" evidence="7">
    <location>
        <begin position="1150"/>
        <end position="1240"/>
    </location>
</feature>
<feature type="coiled-coil region" evidence="4">
    <location>
        <begin position="1000"/>
        <end position="1027"/>
    </location>
</feature>
<evidence type="ECO:0000256" key="2">
    <source>
        <dbReference type="ARBA" id="ARBA00022490"/>
    </source>
</evidence>
<feature type="compositionally biased region" description="Basic and acidic residues" evidence="5">
    <location>
        <begin position="1075"/>
        <end position="1091"/>
    </location>
</feature>
<feature type="domain" description="Ig-like" evidence="7">
    <location>
        <begin position="1744"/>
        <end position="1832"/>
    </location>
</feature>
<evidence type="ECO:0000256" key="5">
    <source>
        <dbReference type="SAM" id="MobiDB-lite"/>
    </source>
</evidence>
<dbReference type="FunFam" id="2.60.40.10:FF:001476">
    <property type="entry name" value="titin isoform X1"/>
    <property type="match status" value="1"/>
</dbReference>
<accession>A0A4D9F5C6</accession>
<feature type="domain" description="Protein kinase" evidence="6">
    <location>
        <begin position="31"/>
        <end position="285"/>
    </location>
</feature>
<dbReference type="CDD" id="cd05747">
    <property type="entry name" value="IgI_Titin_like"/>
    <property type="match status" value="1"/>
</dbReference>
<gene>
    <name evidence="8" type="ORF">DR999_PMT01979</name>
</gene>
<dbReference type="FunFam" id="2.60.40.10:FF:001190">
    <property type="entry name" value="Titin b"/>
    <property type="match status" value="1"/>
</dbReference>
<feature type="domain" description="Ig-like" evidence="7">
    <location>
        <begin position="470"/>
        <end position="561"/>
    </location>
</feature>
<dbReference type="FunFam" id="2.60.40.10:FF:000867">
    <property type="entry name" value="Titin a"/>
    <property type="match status" value="1"/>
</dbReference>
<protein>
    <submittedName>
        <fullName evidence="8">Myristoylated alanine-rich C-kinase substrate</fullName>
    </submittedName>
</protein>
<organism evidence="8 9">
    <name type="scientific">Platysternon megacephalum</name>
    <name type="common">big-headed turtle</name>
    <dbReference type="NCBI Taxonomy" id="55544"/>
    <lineage>
        <taxon>Eukaryota</taxon>
        <taxon>Metazoa</taxon>
        <taxon>Chordata</taxon>
        <taxon>Craniata</taxon>
        <taxon>Vertebrata</taxon>
        <taxon>Euteleostomi</taxon>
        <taxon>Archelosauria</taxon>
        <taxon>Testudinata</taxon>
        <taxon>Testudines</taxon>
        <taxon>Cryptodira</taxon>
        <taxon>Durocryptodira</taxon>
        <taxon>Testudinoidea</taxon>
        <taxon>Platysternidae</taxon>
        <taxon>Platysternon</taxon>
    </lineage>
</organism>
<dbReference type="SUPFAM" id="SSF56112">
    <property type="entry name" value="Protein kinase-like (PK-like)"/>
    <property type="match status" value="1"/>
</dbReference>
<reference evidence="8 9" key="2">
    <citation type="submission" date="2019-04" db="EMBL/GenBank/DDBJ databases">
        <title>The genome sequence of big-headed turtle.</title>
        <authorList>
            <person name="Gong S."/>
        </authorList>
    </citation>
    <scope>NUCLEOTIDE SEQUENCE [LARGE SCALE GENOMIC DNA]</scope>
    <source>
        <strain evidence="8">DO16091913</strain>
        <tissue evidence="8">Muscle</tissue>
    </source>
</reference>
<dbReference type="PROSITE" id="PS50835">
    <property type="entry name" value="IG_LIKE"/>
    <property type="match status" value="8"/>
</dbReference>
<dbReference type="FunFam" id="2.60.40.10:FF:000425">
    <property type="entry name" value="Myosin light chain kinase"/>
    <property type="match status" value="1"/>
</dbReference>
<dbReference type="InterPro" id="IPR007110">
    <property type="entry name" value="Ig-like_dom"/>
</dbReference>
<dbReference type="PANTHER" id="PTHR47633:SF4">
    <property type="entry name" value="MYOPALLADIN ISOFORM X1"/>
    <property type="match status" value="1"/>
</dbReference>
<evidence type="ECO:0000259" key="6">
    <source>
        <dbReference type="PROSITE" id="PS50011"/>
    </source>
</evidence>
<dbReference type="PANTHER" id="PTHR47633">
    <property type="entry name" value="IMMUNOGLOBULIN"/>
    <property type="match status" value="1"/>
</dbReference>
<feature type="domain" description="Ig-like" evidence="7">
    <location>
        <begin position="1495"/>
        <end position="1582"/>
    </location>
</feature>
<dbReference type="FunFam" id="2.60.40.10:FF:001345">
    <property type="entry name" value="titin isoform X1"/>
    <property type="match status" value="1"/>
</dbReference>
<evidence type="ECO:0000313" key="9">
    <source>
        <dbReference type="Proteomes" id="UP000297703"/>
    </source>
</evidence>
<dbReference type="Gene3D" id="3.30.200.20">
    <property type="entry name" value="Phosphorylase Kinase, domain 1"/>
    <property type="match status" value="1"/>
</dbReference>
<dbReference type="InterPro" id="IPR013098">
    <property type="entry name" value="Ig_I-set"/>
</dbReference>
<feature type="domain" description="Ig-like" evidence="7">
    <location>
        <begin position="1336"/>
        <end position="1425"/>
    </location>
</feature>
<comment type="caution">
    <text evidence="8">The sequence shown here is derived from an EMBL/GenBank/DDBJ whole genome shotgun (WGS) entry which is preliminary data.</text>
</comment>
<dbReference type="SMART" id="SM00409">
    <property type="entry name" value="IG"/>
    <property type="match status" value="9"/>
</dbReference>
<dbReference type="InterPro" id="IPR013783">
    <property type="entry name" value="Ig-like_fold"/>
</dbReference>
<dbReference type="InterPro" id="IPR003599">
    <property type="entry name" value="Ig_sub"/>
</dbReference>
<keyword evidence="9" id="KW-1185">Reference proteome</keyword>
<dbReference type="Gene3D" id="2.60.40.10">
    <property type="entry name" value="Immunoglobulins"/>
    <property type="match status" value="9"/>
</dbReference>
<dbReference type="GO" id="GO:0005737">
    <property type="term" value="C:cytoplasm"/>
    <property type="evidence" value="ECO:0007669"/>
    <property type="project" value="UniProtKB-SubCell"/>
</dbReference>
<feature type="region of interest" description="Disordered" evidence="5">
    <location>
        <begin position="1431"/>
        <end position="1493"/>
    </location>
</feature>
<keyword evidence="4" id="KW-0175">Coiled coil</keyword>
<dbReference type="PROSITE" id="PS50011">
    <property type="entry name" value="PROTEIN_KINASE_DOM"/>
    <property type="match status" value="1"/>
</dbReference>
<comment type="subcellular location">
    <subcellularLocation>
        <location evidence="1">Cytoplasm</location>
    </subcellularLocation>
</comment>
<evidence type="ECO:0000313" key="8">
    <source>
        <dbReference type="EMBL" id="TFK14608.1"/>
    </source>
</evidence>
<feature type="domain" description="Ig-like" evidence="7">
    <location>
        <begin position="349"/>
        <end position="437"/>
    </location>
</feature>
<dbReference type="FunFam" id="2.60.40.10:FF:001115">
    <property type="entry name" value="Titin b"/>
    <property type="match status" value="1"/>
</dbReference>
<dbReference type="InterPro" id="IPR000719">
    <property type="entry name" value="Prot_kinase_dom"/>
</dbReference>
<dbReference type="GO" id="GO:0004672">
    <property type="term" value="F:protein kinase activity"/>
    <property type="evidence" value="ECO:0007669"/>
    <property type="project" value="InterPro"/>
</dbReference>